<keyword evidence="2" id="KW-0862">Zinc</keyword>
<dbReference type="RefSeq" id="XP_023434899.1">
    <property type="nucleotide sequence ID" value="XM_023582353.1"/>
</dbReference>
<dbReference type="Proteomes" id="UP000016800">
    <property type="component" value="Chromosome VIII"/>
</dbReference>
<dbReference type="CDD" id="cd00067">
    <property type="entry name" value="GAL4"/>
    <property type="match status" value="1"/>
</dbReference>
<gene>
    <name evidence="8" type="ORF">FFUJ_12714</name>
</gene>
<evidence type="ECO:0000256" key="4">
    <source>
        <dbReference type="ARBA" id="ARBA00023125"/>
    </source>
</evidence>
<dbReference type="AlphaFoldDB" id="S0ED05"/>
<organism evidence="8 9">
    <name type="scientific">Gibberella fujikuroi (strain CBS 195.34 / IMI 58289 / NRRL A-6831)</name>
    <name type="common">Bakanae and foot rot disease fungus</name>
    <name type="synonym">Fusarium fujikuroi</name>
    <dbReference type="NCBI Taxonomy" id="1279085"/>
    <lineage>
        <taxon>Eukaryota</taxon>
        <taxon>Fungi</taxon>
        <taxon>Dikarya</taxon>
        <taxon>Ascomycota</taxon>
        <taxon>Pezizomycotina</taxon>
        <taxon>Sordariomycetes</taxon>
        <taxon>Hypocreomycetidae</taxon>
        <taxon>Hypocreales</taxon>
        <taxon>Nectriaceae</taxon>
        <taxon>Fusarium</taxon>
        <taxon>Fusarium fujikuroi species complex</taxon>
    </lineage>
</organism>
<evidence type="ECO:0000256" key="5">
    <source>
        <dbReference type="ARBA" id="ARBA00023163"/>
    </source>
</evidence>
<keyword evidence="6" id="KW-0539">Nucleus</keyword>
<evidence type="ECO:0000256" key="6">
    <source>
        <dbReference type="ARBA" id="ARBA00023242"/>
    </source>
</evidence>
<dbReference type="EMBL" id="HF679030">
    <property type="protein sequence ID" value="CCT72821.1"/>
    <property type="molecule type" value="Genomic_DNA"/>
</dbReference>
<dbReference type="InterPro" id="IPR051430">
    <property type="entry name" value="Fungal_TF_Env_Response"/>
</dbReference>
<evidence type="ECO:0000256" key="2">
    <source>
        <dbReference type="ARBA" id="ARBA00022833"/>
    </source>
</evidence>
<dbReference type="SMART" id="SM00066">
    <property type="entry name" value="GAL4"/>
    <property type="match status" value="1"/>
</dbReference>
<keyword evidence="3" id="KW-0805">Transcription regulation</keyword>
<dbReference type="VEuPathDB" id="FungiDB:FFUJ_12714"/>
<dbReference type="PROSITE" id="PS50048">
    <property type="entry name" value="ZN2_CY6_FUNGAL_2"/>
    <property type="match status" value="1"/>
</dbReference>
<evidence type="ECO:0000313" key="9">
    <source>
        <dbReference type="Proteomes" id="UP000016800"/>
    </source>
</evidence>
<keyword evidence="9" id="KW-1185">Reference proteome</keyword>
<dbReference type="GO" id="GO:0008270">
    <property type="term" value="F:zinc ion binding"/>
    <property type="evidence" value="ECO:0007669"/>
    <property type="project" value="InterPro"/>
</dbReference>
<keyword evidence="4" id="KW-0238">DNA-binding</keyword>
<dbReference type="Gene3D" id="4.10.240.10">
    <property type="entry name" value="Zn(2)-C6 fungal-type DNA-binding domain"/>
    <property type="match status" value="1"/>
</dbReference>
<keyword evidence="1" id="KW-0479">Metal-binding</keyword>
<accession>S0ED05</accession>
<dbReference type="GeneID" id="35406170"/>
<feature type="domain" description="Zn(2)-C6 fungal-type" evidence="7">
    <location>
        <begin position="15"/>
        <end position="46"/>
    </location>
</feature>
<sequence length="121" mass="13623">MNPGPAYKRRRPAVACTECRRRKIRCDRHSPCGPCSKSMPSLRCVYNNQPTGRIPESYLDPGMQQQHDSLALSGHAHRVPFEQSIFGQQPFDEVQDMDFSNVDVAPMTDVSLGSLIWTFLG</sequence>
<dbReference type="GO" id="GO:0001228">
    <property type="term" value="F:DNA-binding transcription activator activity, RNA polymerase II-specific"/>
    <property type="evidence" value="ECO:0007669"/>
    <property type="project" value="TreeGrafter"/>
</dbReference>
<reference evidence="9" key="1">
    <citation type="journal article" date="2013" name="PLoS Pathog.">
        <title>Deciphering the cryptic genome: genome-wide analyses of the rice pathogen Fusarium fujikuroi reveal complex regulation of secondary metabolism and novel metabolites.</title>
        <authorList>
            <person name="Wiemann P."/>
            <person name="Sieber C.M."/>
            <person name="von Bargen K.W."/>
            <person name="Studt L."/>
            <person name="Niehaus E.M."/>
            <person name="Espino J.J."/>
            <person name="Huss K."/>
            <person name="Michielse C.B."/>
            <person name="Albermann S."/>
            <person name="Wagner D."/>
            <person name="Bergner S.V."/>
            <person name="Connolly L.R."/>
            <person name="Fischer A."/>
            <person name="Reuter G."/>
            <person name="Kleigrewe K."/>
            <person name="Bald T."/>
            <person name="Wingfield B.D."/>
            <person name="Ophir R."/>
            <person name="Freeman S."/>
            <person name="Hippler M."/>
            <person name="Smith K.M."/>
            <person name="Brown D.W."/>
            <person name="Proctor R.H."/>
            <person name="Munsterkotter M."/>
            <person name="Freitag M."/>
            <person name="Humpf H.U."/>
            <person name="Guldener U."/>
            <person name="Tudzynski B."/>
        </authorList>
    </citation>
    <scope>NUCLEOTIDE SEQUENCE [LARGE SCALE GENOMIC DNA]</scope>
    <source>
        <strain evidence="9">CBS 195.34 / IMI 58289 / NRRL A-6831</strain>
    </source>
</reference>
<evidence type="ECO:0000313" key="8">
    <source>
        <dbReference type="EMBL" id="CCT72821.1"/>
    </source>
</evidence>
<dbReference type="PANTHER" id="PTHR31944:SF129">
    <property type="entry name" value="ASPYRIDONES CLUSTER REGULATOR APDR-RELATED"/>
    <property type="match status" value="1"/>
</dbReference>
<dbReference type="InterPro" id="IPR036864">
    <property type="entry name" value="Zn2-C6_fun-type_DNA-bd_sf"/>
</dbReference>
<evidence type="ECO:0000256" key="1">
    <source>
        <dbReference type="ARBA" id="ARBA00022723"/>
    </source>
</evidence>
<dbReference type="HOGENOM" id="CLU_2038269_0_0_1"/>
<protein>
    <recommendedName>
        <fullName evidence="7">Zn(2)-C6 fungal-type domain-containing protein</fullName>
    </recommendedName>
</protein>
<dbReference type="GO" id="GO:0005634">
    <property type="term" value="C:nucleus"/>
    <property type="evidence" value="ECO:0007669"/>
    <property type="project" value="TreeGrafter"/>
</dbReference>
<proteinExistence type="predicted"/>
<dbReference type="PANTHER" id="PTHR31944">
    <property type="entry name" value="HEME-RESPONSIVE ZINC FINGER TRANSCRIPTION FACTOR HAP1"/>
    <property type="match status" value="1"/>
</dbReference>
<dbReference type="GO" id="GO:0000978">
    <property type="term" value="F:RNA polymerase II cis-regulatory region sequence-specific DNA binding"/>
    <property type="evidence" value="ECO:0007669"/>
    <property type="project" value="TreeGrafter"/>
</dbReference>
<dbReference type="SUPFAM" id="SSF57701">
    <property type="entry name" value="Zn2/Cys6 DNA-binding domain"/>
    <property type="match status" value="1"/>
</dbReference>
<evidence type="ECO:0000256" key="3">
    <source>
        <dbReference type="ARBA" id="ARBA00023015"/>
    </source>
</evidence>
<name>S0ED05_GIBF5</name>
<evidence type="ECO:0000259" key="7">
    <source>
        <dbReference type="PROSITE" id="PS50048"/>
    </source>
</evidence>
<keyword evidence="5" id="KW-0804">Transcription</keyword>
<dbReference type="PROSITE" id="PS00463">
    <property type="entry name" value="ZN2_CY6_FUNGAL_1"/>
    <property type="match status" value="1"/>
</dbReference>
<dbReference type="InterPro" id="IPR001138">
    <property type="entry name" value="Zn2Cys6_DnaBD"/>
</dbReference>
<dbReference type="Pfam" id="PF00172">
    <property type="entry name" value="Zn_clus"/>
    <property type="match status" value="1"/>
</dbReference>